<reference evidence="1 2" key="1">
    <citation type="submission" date="2019-10" db="EMBL/GenBank/DDBJ databases">
        <title>Genomic and transcriptomic insights into the perfect genentic adaptation of a filamentous nitrogen-fixing cyanobacterium to rice fields.</title>
        <authorList>
            <person name="Chen Z."/>
        </authorList>
    </citation>
    <scope>NUCLEOTIDE SEQUENCE [LARGE SCALE GENOMIC DNA]</scope>
    <source>
        <strain evidence="1">CCNUC1</strain>
    </source>
</reference>
<protein>
    <submittedName>
        <fullName evidence="1">Uncharacterized protein</fullName>
    </submittedName>
</protein>
<gene>
    <name evidence="1" type="ORF">GXM_06495</name>
</gene>
<organism evidence="1 2">
    <name type="scientific">Nostoc sphaeroides CCNUC1</name>
    <dbReference type="NCBI Taxonomy" id="2653204"/>
    <lineage>
        <taxon>Bacteria</taxon>
        <taxon>Bacillati</taxon>
        <taxon>Cyanobacteriota</taxon>
        <taxon>Cyanophyceae</taxon>
        <taxon>Nostocales</taxon>
        <taxon>Nostocaceae</taxon>
        <taxon>Nostoc</taxon>
    </lineage>
</organism>
<sequence length="37" mass="4293">MKKSLSGYTSKIKLAVINRVYTGKTRLKNLNFPYLFV</sequence>
<evidence type="ECO:0000313" key="1">
    <source>
        <dbReference type="EMBL" id="QFS49001.1"/>
    </source>
</evidence>
<dbReference type="KEGG" id="nsh:GXM_06495"/>
<accession>A0A5P8W8X1</accession>
<dbReference type="EMBL" id="CP045226">
    <property type="protein sequence ID" value="QFS49001.1"/>
    <property type="molecule type" value="Genomic_DNA"/>
</dbReference>
<name>A0A5P8W8X1_9NOSO</name>
<proteinExistence type="predicted"/>
<keyword evidence="2" id="KW-1185">Reference proteome</keyword>
<evidence type="ECO:0000313" key="2">
    <source>
        <dbReference type="Proteomes" id="UP000326678"/>
    </source>
</evidence>
<dbReference type="Proteomes" id="UP000326678">
    <property type="component" value="Chromosome Gxm1"/>
</dbReference>
<dbReference type="AlphaFoldDB" id="A0A5P8W8X1"/>